<dbReference type="KEGG" id="fau:Fraau_2352"/>
<keyword evidence="4 9" id="KW-0378">Hydrolase</keyword>
<dbReference type="RefSeq" id="WP_014403722.1">
    <property type="nucleotide sequence ID" value="NC_017033.1"/>
</dbReference>
<protein>
    <recommendedName>
        <fullName evidence="9">Glucanase</fullName>
        <ecNumber evidence="9">3.2.1.-</ecNumber>
    </recommendedName>
</protein>
<keyword evidence="5" id="KW-0136">Cellulose degradation</keyword>
<sequence>MIEILAGIQSHRRRKVLGLLAGCAVLPGLSACIGGDMRRSKSPADWPAWRDFVQVQIQQDGRVVDFITTDRRTTSEAQAYAMFFALVDNDAVLFERIWQWTHRHLMPADTADDALLPGWLWGEGSVGKQALLDPNSASDADLWMAYALLEAGRLWRRTDYVLDGRRLLQAIAMGESTAVAGFGPMLLPGKEGFTARDWTRFNPSYVPLQLLRRFALEPDLHGDWALYPQQAAALIVRSAPVGYAPDWVRWNGTAMVVDPATGPIGSWDAIRTYLWAGMLAPTEPMRGRLLNALSGPLRSLHAVGGLPEKVNVLTGRGEGAEPRGYAGALLPYLKASGAGDLLRAQSARIPAVSSYRSGGLPYYERILILYGQGWLEGRFSFDASGRLLPAWSLTSGGAK</sequence>
<keyword evidence="11" id="KW-1185">Reference proteome</keyword>
<evidence type="ECO:0000256" key="1">
    <source>
        <dbReference type="ARBA" id="ARBA00000966"/>
    </source>
</evidence>
<name>H8L5X6_FRAAD</name>
<organism evidence="10 11">
    <name type="scientific">Frateuria aurantia (strain ATCC 33424 / DSM 6220 / KCTC 2777 / LMG 1558 / NBRC 3245 / NCIMB 13370)</name>
    <name type="common">Acetobacter aurantius</name>
    <dbReference type="NCBI Taxonomy" id="767434"/>
    <lineage>
        <taxon>Bacteria</taxon>
        <taxon>Pseudomonadati</taxon>
        <taxon>Pseudomonadota</taxon>
        <taxon>Gammaproteobacteria</taxon>
        <taxon>Lysobacterales</taxon>
        <taxon>Rhodanobacteraceae</taxon>
        <taxon>Frateuria</taxon>
    </lineage>
</organism>
<dbReference type="SUPFAM" id="SSF48208">
    <property type="entry name" value="Six-hairpin glycosidases"/>
    <property type="match status" value="1"/>
</dbReference>
<dbReference type="InterPro" id="IPR019834">
    <property type="entry name" value="Glyco_hydro_8_CS"/>
</dbReference>
<reference evidence="10" key="1">
    <citation type="submission" date="2012-02" db="EMBL/GenBank/DDBJ databases">
        <title>The complete genome of Frateuria aurantia DSM 6220.</title>
        <authorList>
            <consortium name="US DOE Joint Genome Institute (JGI-PGF)"/>
            <person name="Lucas S."/>
            <person name="Copeland A."/>
            <person name="Lapidus A."/>
            <person name="Glavina del Rio T."/>
            <person name="Dalin E."/>
            <person name="Tice H."/>
            <person name="Bruce D."/>
            <person name="Goodwin L."/>
            <person name="Pitluck S."/>
            <person name="Peters L."/>
            <person name="Ovchinnikova G."/>
            <person name="Teshima H."/>
            <person name="Kyrpides N."/>
            <person name="Mavromatis K."/>
            <person name="Ivanova N."/>
            <person name="Brettin T."/>
            <person name="Detter J.C."/>
            <person name="Han C."/>
            <person name="Larimer F."/>
            <person name="Land M."/>
            <person name="Hauser L."/>
            <person name="Markowitz V."/>
            <person name="Cheng J.-F."/>
            <person name="Hugenholtz P."/>
            <person name="Woyke T."/>
            <person name="Wu D."/>
            <person name="Brambilla E."/>
            <person name="Klenk H.-P."/>
            <person name="Eisen J.A."/>
        </authorList>
    </citation>
    <scope>NUCLEOTIDE SEQUENCE</scope>
    <source>
        <strain evidence="10">DSM 6220</strain>
    </source>
</reference>
<dbReference type="Proteomes" id="UP000005234">
    <property type="component" value="Chromosome"/>
</dbReference>
<dbReference type="EMBL" id="CP003350">
    <property type="protein sequence ID" value="AFC86719.1"/>
    <property type="molecule type" value="Genomic_DNA"/>
</dbReference>
<keyword evidence="6 9" id="KW-0326">Glycosidase</keyword>
<dbReference type="InterPro" id="IPR008928">
    <property type="entry name" value="6-hairpin_glycosidase_sf"/>
</dbReference>
<keyword evidence="7 9" id="KW-0119">Carbohydrate metabolism</keyword>
<accession>H8L5X6</accession>
<dbReference type="PRINTS" id="PR00735">
    <property type="entry name" value="GLHYDRLASE8"/>
</dbReference>
<dbReference type="eggNOG" id="COG3405">
    <property type="taxonomic scope" value="Bacteria"/>
</dbReference>
<dbReference type="NCBIfam" id="NF008305">
    <property type="entry name" value="PRK11097.1"/>
    <property type="match status" value="1"/>
</dbReference>
<dbReference type="AlphaFoldDB" id="H8L5X6"/>
<evidence type="ECO:0000256" key="3">
    <source>
        <dbReference type="ARBA" id="ARBA00022729"/>
    </source>
</evidence>
<evidence type="ECO:0000256" key="8">
    <source>
        <dbReference type="PROSITE-ProRule" id="PRU10058"/>
    </source>
</evidence>
<keyword evidence="7 9" id="KW-0624">Polysaccharide degradation</keyword>
<dbReference type="PROSITE" id="PS00812">
    <property type="entry name" value="GLYCOSYL_HYDROL_F8"/>
    <property type="match status" value="1"/>
</dbReference>
<evidence type="ECO:0000256" key="7">
    <source>
        <dbReference type="ARBA" id="ARBA00023326"/>
    </source>
</evidence>
<comment type="similarity">
    <text evidence="2 9">Belongs to the glycosyl hydrolase 8 (cellulase D) family.</text>
</comment>
<dbReference type="InterPro" id="IPR002037">
    <property type="entry name" value="Glyco_hydro_8"/>
</dbReference>
<evidence type="ECO:0000313" key="11">
    <source>
        <dbReference type="Proteomes" id="UP000005234"/>
    </source>
</evidence>
<dbReference type="OrthoDB" id="9766708at2"/>
<proteinExistence type="inferred from homology"/>
<dbReference type="GO" id="GO:0008810">
    <property type="term" value="F:cellulase activity"/>
    <property type="evidence" value="ECO:0007669"/>
    <property type="project" value="UniProtKB-EC"/>
</dbReference>
<dbReference type="Gene3D" id="1.50.10.10">
    <property type="match status" value="1"/>
</dbReference>
<dbReference type="EC" id="3.2.1.-" evidence="9"/>
<dbReference type="Pfam" id="PF01270">
    <property type="entry name" value="Glyco_hydro_8"/>
    <property type="match status" value="1"/>
</dbReference>
<feature type="active site" description="Nucleophile" evidence="8">
    <location>
        <position position="139"/>
    </location>
</feature>
<dbReference type="STRING" id="767434.Fraau_2352"/>
<dbReference type="GO" id="GO:0030245">
    <property type="term" value="P:cellulose catabolic process"/>
    <property type="evidence" value="ECO:0007669"/>
    <property type="project" value="UniProtKB-KW"/>
</dbReference>
<evidence type="ECO:0000313" key="10">
    <source>
        <dbReference type="EMBL" id="AFC86719.1"/>
    </source>
</evidence>
<comment type="catalytic activity">
    <reaction evidence="1">
        <text>Endohydrolysis of (1-&gt;4)-beta-D-glucosidic linkages in cellulose, lichenin and cereal beta-D-glucans.</text>
        <dbReference type="EC" id="3.2.1.4"/>
    </reaction>
</comment>
<evidence type="ECO:0000256" key="4">
    <source>
        <dbReference type="ARBA" id="ARBA00022801"/>
    </source>
</evidence>
<evidence type="ECO:0000256" key="9">
    <source>
        <dbReference type="RuleBase" id="RU361167"/>
    </source>
</evidence>
<gene>
    <name evidence="10" type="ordered locus">Fraau_2352</name>
</gene>
<evidence type="ECO:0000256" key="2">
    <source>
        <dbReference type="ARBA" id="ARBA00009209"/>
    </source>
</evidence>
<dbReference type="HOGENOM" id="CLU_037297_0_0_6"/>
<evidence type="ECO:0000256" key="5">
    <source>
        <dbReference type="ARBA" id="ARBA00023001"/>
    </source>
</evidence>
<dbReference type="InterPro" id="IPR012341">
    <property type="entry name" value="6hp_glycosidase-like_sf"/>
</dbReference>
<keyword evidence="3" id="KW-0732">Signal</keyword>
<evidence type="ECO:0000256" key="6">
    <source>
        <dbReference type="ARBA" id="ARBA00023295"/>
    </source>
</evidence>